<keyword evidence="3" id="KW-1185">Reference proteome</keyword>
<evidence type="ECO:0000313" key="3">
    <source>
        <dbReference type="Proteomes" id="UP000078543"/>
    </source>
</evidence>
<protein>
    <submittedName>
        <fullName evidence="2">Uncharacterized protein</fullName>
    </submittedName>
</protein>
<proteinExistence type="predicted"/>
<dbReference type="InterPro" id="IPR011990">
    <property type="entry name" value="TPR-like_helical_dom_sf"/>
</dbReference>
<evidence type="ECO:0000256" key="1">
    <source>
        <dbReference type="SAM" id="MobiDB-lite"/>
    </source>
</evidence>
<sequence length="479" mass="51362">MSSTRIAQRLLLSAASVAMLSACQTGREQETAVKPELAHSYLADKPAELKKHFFVTLTQGQRNQVLNDMRLGLAAVEMGNDKLAEQLLDEALGNIETIYVNNENAAKARELFTKELVKDFKGEPYERAMAYYYRGLLYLKAGDYDNARASFKGGFIQDSFADEEQNQADFGLMPFLQGWASRCRGNNVTADEDFKDFKGIKPDFPPPDAKDNTLVLIETGSAPVKYSATDPNSAKPRYLKYRRASATETARIRFTDLVDAPQPVKKGAKAAPPPPKAVDRTVETRLLEDVFYQASTRGGREFDSVLAGKAQFKQGANVVGDVAMTGAMVAAAVAMNSSNAGTQRDSAAAAGIMLLMALAAKAAAEAAEPDADVRYWDNLPDRVHAVTLPLPTSVNSLSVDFMAADGTVLRTREASVTRAGPCAISWVRGESAIPANPRAPASTNSAGMFAPVVIPPLPAPTPAPEAKPAAEAAGDQPKS</sequence>
<accession>A0A178MJY0</accession>
<name>A0A178MJY0_9PROT</name>
<dbReference type="STRING" id="1437059.A6A05_03095"/>
<dbReference type="PROSITE" id="PS51257">
    <property type="entry name" value="PROKAR_LIPOPROTEIN"/>
    <property type="match status" value="1"/>
</dbReference>
<dbReference type="Gene3D" id="1.25.40.10">
    <property type="entry name" value="Tetratricopeptide repeat domain"/>
    <property type="match status" value="1"/>
</dbReference>
<organism evidence="2 3">
    <name type="scientific">Magnetospirillum moscoviense</name>
    <dbReference type="NCBI Taxonomy" id="1437059"/>
    <lineage>
        <taxon>Bacteria</taxon>
        <taxon>Pseudomonadati</taxon>
        <taxon>Pseudomonadota</taxon>
        <taxon>Alphaproteobacteria</taxon>
        <taxon>Rhodospirillales</taxon>
        <taxon>Rhodospirillaceae</taxon>
        <taxon>Magnetospirillum</taxon>
    </lineage>
</organism>
<dbReference type="AlphaFoldDB" id="A0A178MJY0"/>
<gene>
    <name evidence="2" type="ORF">A6A05_03095</name>
</gene>
<feature type="region of interest" description="Disordered" evidence="1">
    <location>
        <begin position="457"/>
        <end position="479"/>
    </location>
</feature>
<dbReference type="EMBL" id="LWQU01000152">
    <property type="protein sequence ID" value="OAN48986.1"/>
    <property type="molecule type" value="Genomic_DNA"/>
</dbReference>
<reference evidence="2 3" key="1">
    <citation type="submission" date="2016-04" db="EMBL/GenBank/DDBJ databases">
        <title>Draft genome sequence of freshwater magnetotactic bacteria Magnetospirillum marisnigri SP-1 and Magnetospirillum moscoviense BB-1.</title>
        <authorList>
            <person name="Koziaeva V."/>
            <person name="Dziuba M.V."/>
            <person name="Ivanov T.M."/>
            <person name="Kuznetsov B."/>
            <person name="Grouzdev D.S."/>
        </authorList>
    </citation>
    <scope>NUCLEOTIDE SEQUENCE [LARGE SCALE GENOMIC DNA]</scope>
    <source>
        <strain evidence="2 3">BB-1</strain>
    </source>
</reference>
<evidence type="ECO:0000313" key="2">
    <source>
        <dbReference type="EMBL" id="OAN48986.1"/>
    </source>
</evidence>
<comment type="caution">
    <text evidence="2">The sequence shown here is derived from an EMBL/GenBank/DDBJ whole genome shotgun (WGS) entry which is preliminary data.</text>
</comment>
<dbReference type="Proteomes" id="UP000078543">
    <property type="component" value="Unassembled WGS sequence"/>
</dbReference>
<dbReference type="SUPFAM" id="SSF48452">
    <property type="entry name" value="TPR-like"/>
    <property type="match status" value="1"/>
</dbReference>
<dbReference type="OrthoDB" id="7319921at2"/>